<dbReference type="EMBL" id="JBHTCO010000005">
    <property type="protein sequence ID" value="MFC7392778.1"/>
    <property type="molecule type" value="Genomic_DNA"/>
</dbReference>
<comment type="caution">
    <text evidence="6">The sequence shown here is derived from an EMBL/GenBank/DDBJ whole genome shotgun (WGS) entry which is preliminary data.</text>
</comment>
<keyword evidence="2" id="KW-0238">DNA-binding</keyword>
<evidence type="ECO:0000259" key="5">
    <source>
        <dbReference type="PROSITE" id="PS51078"/>
    </source>
</evidence>
<feature type="domain" description="IclR-ED" evidence="5">
    <location>
        <begin position="67"/>
        <end position="251"/>
    </location>
</feature>
<dbReference type="Pfam" id="PF09339">
    <property type="entry name" value="HTH_IclR"/>
    <property type="match status" value="1"/>
</dbReference>
<evidence type="ECO:0000256" key="3">
    <source>
        <dbReference type="ARBA" id="ARBA00023163"/>
    </source>
</evidence>
<dbReference type="PROSITE" id="PS51077">
    <property type="entry name" value="HTH_ICLR"/>
    <property type="match status" value="1"/>
</dbReference>
<proteinExistence type="predicted"/>
<dbReference type="Gene3D" id="3.30.450.40">
    <property type="match status" value="1"/>
</dbReference>
<dbReference type="PANTHER" id="PTHR30136:SF24">
    <property type="entry name" value="HTH-TYPE TRANSCRIPTIONAL REPRESSOR ALLR"/>
    <property type="match status" value="1"/>
</dbReference>
<dbReference type="InterPro" id="IPR050707">
    <property type="entry name" value="HTH_MetabolicPath_Reg"/>
</dbReference>
<dbReference type="Gene3D" id="1.10.10.10">
    <property type="entry name" value="Winged helix-like DNA-binding domain superfamily/Winged helix DNA-binding domain"/>
    <property type="match status" value="1"/>
</dbReference>
<evidence type="ECO:0000256" key="1">
    <source>
        <dbReference type="ARBA" id="ARBA00023015"/>
    </source>
</evidence>
<gene>
    <name evidence="6" type="ORF">ACFQRG_07235</name>
</gene>
<keyword evidence="1" id="KW-0805">Transcription regulation</keyword>
<dbReference type="PANTHER" id="PTHR30136">
    <property type="entry name" value="HELIX-TURN-HELIX TRANSCRIPTIONAL REGULATOR, ICLR FAMILY"/>
    <property type="match status" value="1"/>
</dbReference>
<dbReference type="InterPro" id="IPR036388">
    <property type="entry name" value="WH-like_DNA-bd_sf"/>
</dbReference>
<dbReference type="InterPro" id="IPR036390">
    <property type="entry name" value="WH_DNA-bd_sf"/>
</dbReference>
<keyword evidence="3" id="KW-0804">Transcription</keyword>
<evidence type="ECO:0000256" key="2">
    <source>
        <dbReference type="ARBA" id="ARBA00023125"/>
    </source>
</evidence>
<dbReference type="InterPro" id="IPR014757">
    <property type="entry name" value="Tscrpt_reg_IclR_C"/>
</dbReference>
<evidence type="ECO:0000313" key="6">
    <source>
        <dbReference type="EMBL" id="MFC7392778.1"/>
    </source>
</evidence>
<accession>A0ABW2PTP2</accession>
<dbReference type="RefSeq" id="WP_380965187.1">
    <property type="nucleotide sequence ID" value="NZ_JBHTCO010000005.1"/>
</dbReference>
<evidence type="ECO:0000259" key="4">
    <source>
        <dbReference type="PROSITE" id="PS51077"/>
    </source>
</evidence>
<feature type="domain" description="HTH iclR-type" evidence="4">
    <location>
        <begin position="2"/>
        <end position="66"/>
    </location>
</feature>
<dbReference type="Proteomes" id="UP001596505">
    <property type="component" value="Unassembled WGS sequence"/>
</dbReference>
<organism evidence="6 7">
    <name type="scientific">Scopulibacillus cellulosilyticus</name>
    <dbReference type="NCBI Taxonomy" id="2665665"/>
    <lineage>
        <taxon>Bacteria</taxon>
        <taxon>Bacillati</taxon>
        <taxon>Bacillota</taxon>
        <taxon>Bacilli</taxon>
        <taxon>Bacillales</taxon>
        <taxon>Sporolactobacillaceae</taxon>
        <taxon>Scopulibacillus</taxon>
    </lineage>
</organism>
<dbReference type="Pfam" id="PF01614">
    <property type="entry name" value="IclR_C"/>
    <property type="match status" value="1"/>
</dbReference>
<dbReference type="SUPFAM" id="SSF55781">
    <property type="entry name" value="GAF domain-like"/>
    <property type="match status" value="1"/>
</dbReference>
<dbReference type="InterPro" id="IPR005471">
    <property type="entry name" value="Tscrpt_reg_IclR_N"/>
</dbReference>
<protein>
    <submittedName>
        <fullName evidence="6">IclR family transcriptional regulator</fullName>
    </submittedName>
</protein>
<dbReference type="SUPFAM" id="SSF46785">
    <property type="entry name" value="Winged helix' DNA-binding domain"/>
    <property type="match status" value="1"/>
</dbReference>
<dbReference type="InterPro" id="IPR029016">
    <property type="entry name" value="GAF-like_dom_sf"/>
</dbReference>
<evidence type="ECO:0000313" key="7">
    <source>
        <dbReference type="Proteomes" id="UP001596505"/>
    </source>
</evidence>
<dbReference type="PROSITE" id="PS51078">
    <property type="entry name" value="ICLR_ED"/>
    <property type="match status" value="1"/>
</dbReference>
<name>A0ABW2PTP2_9BACL</name>
<keyword evidence="7" id="KW-1185">Reference proteome</keyword>
<sequence length="257" mass="28806">MNQSVLKALDILDLFIGQHDLSLSDISKKLDMPKPTAYRLISALESRGVLSKQKHSEHDIRYTLGLKLLELGNIVSEELETRKIAYPYMESLCKKTNEVVHLVIIDQFEGVYIEKVESNQTLRLHTRVGKRSPLHVGSGPKLLLAYQDQAFIDAYLETSHFSEVTEPFSMTTKTEIKKELEDILLNGYAVSHGEQDAETIGISYPVRDHTGQVCASLAVSGPTIRFFGERGQRIQEETKKTAEAISQALGFKIKGDT</sequence>
<reference evidence="7" key="1">
    <citation type="journal article" date="2019" name="Int. J. Syst. Evol. Microbiol.">
        <title>The Global Catalogue of Microorganisms (GCM) 10K type strain sequencing project: providing services to taxonomists for standard genome sequencing and annotation.</title>
        <authorList>
            <consortium name="The Broad Institute Genomics Platform"/>
            <consortium name="The Broad Institute Genome Sequencing Center for Infectious Disease"/>
            <person name="Wu L."/>
            <person name="Ma J."/>
        </authorList>
    </citation>
    <scope>NUCLEOTIDE SEQUENCE [LARGE SCALE GENOMIC DNA]</scope>
    <source>
        <strain evidence="7">CGMCC 1.16305</strain>
    </source>
</reference>
<dbReference type="SMART" id="SM00346">
    <property type="entry name" value="HTH_ICLR"/>
    <property type="match status" value="1"/>
</dbReference>